<protein>
    <submittedName>
        <fullName evidence="2">DUF3612 domain-containing protein</fullName>
    </submittedName>
</protein>
<evidence type="ECO:0000313" key="3">
    <source>
        <dbReference type="Proteomes" id="UP000283255"/>
    </source>
</evidence>
<dbReference type="InterPro" id="IPR001387">
    <property type="entry name" value="Cro/C1-type_HTH"/>
</dbReference>
<dbReference type="RefSeq" id="WP_119910422.1">
    <property type="nucleotide sequence ID" value="NZ_QZCH01000009.1"/>
</dbReference>
<organism evidence="2 3">
    <name type="scientific">Motilimonas pumila</name>
    <dbReference type="NCBI Taxonomy" id="2303987"/>
    <lineage>
        <taxon>Bacteria</taxon>
        <taxon>Pseudomonadati</taxon>
        <taxon>Pseudomonadota</taxon>
        <taxon>Gammaproteobacteria</taxon>
        <taxon>Alteromonadales</taxon>
        <taxon>Alteromonadales genera incertae sedis</taxon>
        <taxon>Motilimonas</taxon>
    </lineage>
</organism>
<accession>A0A418YFM6</accession>
<dbReference type="EMBL" id="QZCH01000009">
    <property type="protein sequence ID" value="RJG48196.1"/>
    <property type="molecule type" value="Genomic_DNA"/>
</dbReference>
<feature type="domain" description="HTH cro/C1-type" evidence="1">
    <location>
        <begin position="18"/>
        <end position="79"/>
    </location>
</feature>
<dbReference type="SMART" id="SM00530">
    <property type="entry name" value="HTH_XRE"/>
    <property type="match status" value="1"/>
</dbReference>
<dbReference type="InterPro" id="IPR010982">
    <property type="entry name" value="Lambda_DNA-bd_dom_sf"/>
</dbReference>
<reference evidence="2 3" key="1">
    <citation type="submission" date="2018-09" db="EMBL/GenBank/DDBJ databases">
        <authorList>
            <person name="Wang F."/>
        </authorList>
    </citation>
    <scope>NUCLEOTIDE SEQUENCE [LARGE SCALE GENOMIC DNA]</scope>
    <source>
        <strain evidence="2 3">PLHSC7-2</strain>
    </source>
</reference>
<dbReference type="OrthoDB" id="137988at2"/>
<dbReference type="SUPFAM" id="SSF47413">
    <property type="entry name" value="lambda repressor-like DNA-binding domains"/>
    <property type="match status" value="1"/>
</dbReference>
<gene>
    <name evidence="2" type="ORF">D1Z90_09010</name>
</gene>
<dbReference type="Proteomes" id="UP000283255">
    <property type="component" value="Unassembled WGS sequence"/>
</dbReference>
<evidence type="ECO:0000313" key="2">
    <source>
        <dbReference type="EMBL" id="RJG48196.1"/>
    </source>
</evidence>
<sequence length="528" mass="59046">MKPTASLIRQSHFLGTKVRNARKQARLTLEDLSARCIKVDAQHAPSVSYLSMIERGKRVPSEAMLQVVAQVFQKPYAWFLDDTPEVQAVVPEKGNRGGILGMALEPSFLFSKDILQIALPELLAQTGTSGKEFAHLLIRAYQEHHQNHFPDLERAAESLGHKRMPLSVNDLLELCHQAGLTVHWFDRPPESLGEQGQRLISSFFEPPATLYINQQIKANRPRLKYDLAVHLGHSILHNNDGVKSVMVAGSGHNVSVHSDNQVQQNIEAQNILNAWRDFECSFFAGALLCPKVPFRQLLDQHGYEIDIADILEVSPAVVMRRMTAVSPYPHWHYFDAYGPGQLKAVYRGNGIPLPWGNMRTVQDPCEHWAVFRKLQQQESLGQGETSAQISILQRDASPRLYCCESIRVQDQARNQHVLCAGIDLNPVLDEQGYDSHAMVSELQQLCQQHGGSAIIPGPMREVLNRISKLLNINWLARGIESPARLICTRGANCLRQPACQTACHTDAESNISVDIEAIQRSIITASQE</sequence>
<keyword evidence="3" id="KW-1185">Reference proteome</keyword>
<dbReference type="Gene3D" id="1.10.260.40">
    <property type="entry name" value="lambda repressor-like DNA-binding domains"/>
    <property type="match status" value="1"/>
</dbReference>
<dbReference type="InterPro" id="IPR022055">
    <property type="entry name" value="DUF3612"/>
</dbReference>
<dbReference type="Pfam" id="PF01381">
    <property type="entry name" value="HTH_3"/>
    <property type="match status" value="1"/>
</dbReference>
<dbReference type="GO" id="GO:0003677">
    <property type="term" value="F:DNA binding"/>
    <property type="evidence" value="ECO:0007669"/>
    <property type="project" value="InterPro"/>
</dbReference>
<dbReference type="CDD" id="cd00093">
    <property type="entry name" value="HTH_XRE"/>
    <property type="match status" value="1"/>
</dbReference>
<proteinExistence type="predicted"/>
<evidence type="ECO:0000259" key="1">
    <source>
        <dbReference type="PROSITE" id="PS50943"/>
    </source>
</evidence>
<name>A0A418YFM6_9GAMM</name>
<dbReference type="PROSITE" id="PS50943">
    <property type="entry name" value="HTH_CROC1"/>
    <property type="match status" value="1"/>
</dbReference>
<reference evidence="2 3" key="2">
    <citation type="submission" date="2019-01" db="EMBL/GenBank/DDBJ databases">
        <title>Motilimonas pumilus sp. nov., isolated from the gut of sea cucumber (Apostichopus japonicus).</title>
        <authorList>
            <person name="Wang F.-Q."/>
            <person name="Ren L.-H."/>
            <person name="Lin Y.-W."/>
            <person name="Sun G.-H."/>
            <person name="Du Z.-J."/>
            <person name="Zhao J.-X."/>
            <person name="Liu X.-J."/>
            <person name="Liu L.-J."/>
        </authorList>
    </citation>
    <scope>NUCLEOTIDE SEQUENCE [LARGE SCALE GENOMIC DNA]</scope>
    <source>
        <strain evidence="2 3">PLHSC7-2</strain>
    </source>
</reference>
<dbReference type="Pfam" id="PF12268">
    <property type="entry name" value="DUF3612"/>
    <property type="match status" value="1"/>
</dbReference>
<dbReference type="AlphaFoldDB" id="A0A418YFM6"/>
<comment type="caution">
    <text evidence="2">The sequence shown here is derived from an EMBL/GenBank/DDBJ whole genome shotgun (WGS) entry which is preliminary data.</text>
</comment>